<evidence type="ECO:0000256" key="1">
    <source>
        <dbReference type="SAM" id="Phobius"/>
    </source>
</evidence>
<reference evidence="2 5" key="2">
    <citation type="submission" date="2020-07" db="EMBL/GenBank/DDBJ databases">
        <title>Sequencing the genomes of 1000 actinobacteria strains.</title>
        <authorList>
            <person name="Klenk H.-P."/>
        </authorList>
    </citation>
    <scope>NUCLEOTIDE SEQUENCE [LARGE SCALE GENOMIC DNA]</scope>
    <source>
        <strain evidence="2 5">DSM 23870</strain>
    </source>
</reference>
<organism evidence="3 4">
    <name type="scientific">Agromyces atrinae</name>
    <dbReference type="NCBI Taxonomy" id="592376"/>
    <lineage>
        <taxon>Bacteria</taxon>
        <taxon>Bacillati</taxon>
        <taxon>Actinomycetota</taxon>
        <taxon>Actinomycetes</taxon>
        <taxon>Micrococcales</taxon>
        <taxon>Microbacteriaceae</taxon>
        <taxon>Agromyces</taxon>
    </lineage>
</organism>
<reference evidence="3 4" key="1">
    <citation type="submission" date="2019-01" db="EMBL/GenBank/DDBJ databases">
        <title>Agromyces.</title>
        <authorList>
            <person name="Li J."/>
        </authorList>
    </citation>
    <scope>NUCLEOTIDE SEQUENCE [LARGE SCALE GENOMIC DNA]</scope>
    <source>
        <strain evidence="3 4">DSM 23870</strain>
    </source>
</reference>
<evidence type="ECO:0000313" key="3">
    <source>
        <dbReference type="EMBL" id="RXZ84988.1"/>
    </source>
</evidence>
<keyword evidence="1" id="KW-0472">Membrane</keyword>
<dbReference type="AlphaFoldDB" id="A0A4Q2LZY1"/>
<evidence type="ECO:0000313" key="2">
    <source>
        <dbReference type="EMBL" id="NYD68464.1"/>
    </source>
</evidence>
<feature type="transmembrane region" description="Helical" evidence="1">
    <location>
        <begin position="93"/>
        <end position="114"/>
    </location>
</feature>
<dbReference type="Pfam" id="PF11188">
    <property type="entry name" value="DUF2975"/>
    <property type="match status" value="1"/>
</dbReference>
<dbReference type="Proteomes" id="UP000292686">
    <property type="component" value="Unassembled WGS sequence"/>
</dbReference>
<evidence type="ECO:0000313" key="5">
    <source>
        <dbReference type="Proteomes" id="UP000581087"/>
    </source>
</evidence>
<dbReference type="InterPro" id="IPR021354">
    <property type="entry name" value="DUF2975"/>
</dbReference>
<feature type="transmembrane region" description="Helical" evidence="1">
    <location>
        <begin position="15"/>
        <end position="36"/>
    </location>
</feature>
<dbReference type="RefSeq" id="WP_129177314.1">
    <property type="nucleotide sequence ID" value="NZ_JACCBI010000001.1"/>
</dbReference>
<keyword evidence="1" id="KW-0812">Transmembrane</keyword>
<keyword evidence="1" id="KW-1133">Transmembrane helix</keyword>
<protein>
    <submittedName>
        <fullName evidence="3">DUF2975 domain-containing protein</fullName>
    </submittedName>
</protein>
<feature type="transmembrane region" description="Helical" evidence="1">
    <location>
        <begin position="126"/>
        <end position="148"/>
    </location>
</feature>
<feature type="transmembrane region" description="Helical" evidence="1">
    <location>
        <begin position="168"/>
        <end position="193"/>
    </location>
</feature>
<keyword evidence="4" id="KW-1185">Reference proteome</keyword>
<dbReference type="EMBL" id="SDPM01000015">
    <property type="protein sequence ID" value="RXZ84988.1"/>
    <property type="molecule type" value="Genomic_DNA"/>
</dbReference>
<proteinExistence type="predicted"/>
<dbReference type="OrthoDB" id="5148898at2"/>
<evidence type="ECO:0000313" key="4">
    <source>
        <dbReference type="Proteomes" id="UP000292686"/>
    </source>
</evidence>
<name>A0A4Q2LZY1_9MICO</name>
<accession>A0A4Q2LZY1</accession>
<dbReference type="Proteomes" id="UP000581087">
    <property type="component" value="Unassembled WGS sequence"/>
</dbReference>
<dbReference type="EMBL" id="JACCBI010000001">
    <property type="protein sequence ID" value="NYD68464.1"/>
    <property type="molecule type" value="Genomic_DNA"/>
</dbReference>
<comment type="caution">
    <text evidence="3">The sequence shown here is derived from an EMBL/GenBank/DDBJ whole genome shotgun (WGS) entry which is preliminary data.</text>
</comment>
<sequence length="205" mass="21372">MSTVDTYKQSRGDTIGLYTFMVAGIAIAGITTWAAVARIIEVLPNRDVTVFADFSGTIASAPIGPDGAPVDVELDTALITAESLPGASVAALVIQQIVLALTVIVVVGCLIGLCRNIIRGQVFSRTNTVLVTTAGFTALAGFALTPFFGNMGANGAFARLSDRTFNNVVLAVDPFALIMVAFVVALASTVFVVGDRMRRDTEGLV</sequence>
<gene>
    <name evidence="2" type="ORF">BJ972_002983</name>
    <name evidence="3" type="ORF">ESP50_17730</name>
</gene>